<evidence type="ECO:0000313" key="5">
    <source>
        <dbReference type="Proteomes" id="UP000240988"/>
    </source>
</evidence>
<feature type="DNA-binding region" description="H-T-H motif" evidence="2">
    <location>
        <begin position="18"/>
        <end position="37"/>
    </location>
</feature>
<dbReference type="EMBL" id="FUFA01000002">
    <property type="protein sequence ID" value="SPM33756.1"/>
    <property type="molecule type" value="Genomic_DNA"/>
</dbReference>
<dbReference type="InterPro" id="IPR050109">
    <property type="entry name" value="HTH-type_TetR-like_transc_reg"/>
</dbReference>
<accession>A0A2U3NQF3</accession>
<name>A0A2U3NQF3_9MYCO</name>
<evidence type="ECO:0000313" key="4">
    <source>
        <dbReference type="EMBL" id="SPM33756.1"/>
    </source>
</evidence>
<keyword evidence="1 2" id="KW-0238">DNA-binding</keyword>
<dbReference type="SUPFAM" id="SSF46689">
    <property type="entry name" value="Homeodomain-like"/>
    <property type="match status" value="1"/>
</dbReference>
<dbReference type="Gene3D" id="1.10.357.10">
    <property type="entry name" value="Tetracycline Repressor, domain 2"/>
    <property type="match status" value="1"/>
</dbReference>
<gene>
    <name evidence="4" type="ORF">MRAB57_1560</name>
</gene>
<dbReference type="AlphaFoldDB" id="A0A2U3NQF3"/>
<evidence type="ECO:0000256" key="2">
    <source>
        <dbReference type="PROSITE-ProRule" id="PRU00335"/>
    </source>
</evidence>
<dbReference type="RefSeq" id="WP_245835869.1">
    <property type="nucleotide sequence ID" value="NZ_LT721901.1"/>
</dbReference>
<dbReference type="PROSITE" id="PS50977">
    <property type="entry name" value="HTH_TETR_2"/>
    <property type="match status" value="1"/>
</dbReference>
<keyword evidence="5" id="KW-1185">Reference proteome</keyword>
<dbReference type="InterPro" id="IPR001647">
    <property type="entry name" value="HTH_TetR"/>
</dbReference>
<sequence length="198" mass="21073">MIEETIKCIREEGFAAASTRHIVERAGVSWGVIQYHFGDRDGLLTAVIDYGFDTLVESLNELADTAEGVTDARSRAETLSAAAWQVFSTPTAMGALEILIATRAMRGTMDGKKFHGLQTALARIASLIDDSTPHAESIATLLWAGPVGMMVARIVTPGLRAQSGQDALADLIADHLSARAAPASKKVRGTSRKPRKGA</sequence>
<dbReference type="STRING" id="1841860.GCA_900157375_01561"/>
<dbReference type="InterPro" id="IPR009057">
    <property type="entry name" value="Homeodomain-like_sf"/>
</dbReference>
<dbReference type="Pfam" id="PF00440">
    <property type="entry name" value="TetR_N"/>
    <property type="match status" value="1"/>
</dbReference>
<dbReference type="GO" id="GO:0000976">
    <property type="term" value="F:transcription cis-regulatory region binding"/>
    <property type="evidence" value="ECO:0007669"/>
    <property type="project" value="TreeGrafter"/>
</dbReference>
<evidence type="ECO:0000256" key="1">
    <source>
        <dbReference type="ARBA" id="ARBA00023125"/>
    </source>
</evidence>
<protein>
    <submittedName>
        <fullName evidence="4">TetR family transcriptional regulator</fullName>
    </submittedName>
</protein>
<feature type="domain" description="HTH tetR-type" evidence="3">
    <location>
        <begin position="1"/>
        <end position="55"/>
    </location>
</feature>
<organism evidence="4 5">
    <name type="scientific">Mycobacterium rhizamassiliense</name>
    <dbReference type="NCBI Taxonomy" id="1841860"/>
    <lineage>
        <taxon>Bacteria</taxon>
        <taxon>Bacillati</taxon>
        <taxon>Actinomycetota</taxon>
        <taxon>Actinomycetes</taxon>
        <taxon>Mycobacteriales</taxon>
        <taxon>Mycobacteriaceae</taxon>
        <taxon>Mycobacterium</taxon>
    </lineage>
</organism>
<dbReference type="PANTHER" id="PTHR30055">
    <property type="entry name" value="HTH-TYPE TRANSCRIPTIONAL REGULATOR RUTR"/>
    <property type="match status" value="1"/>
</dbReference>
<dbReference type="GO" id="GO:0003700">
    <property type="term" value="F:DNA-binding transcription factor activity"/>
    <property type="evidence" value="ECO:0007669"/>
    <property type="project" value="TreeGrafter"/>
</dbReference>
<proteinExistence type="predicted"/>
<evidence type="ECO:0000259" key="3">
    <source>
        <dbReference type="PROSITE" id="PS50977"/>
    </source>
</evidence>
<dbReference type="PANTHER" id="PTHR30055:SF226">
    <property type="entry name" value="HTH-TYPE TRANSCRIPTIONAL REGULATOR PKSA"/>
    <property type="match status" value="1"/>
</dbReference>
<reference evidence="4 5" key="1">
    <citation type="submission" date="2017-01" db="EMBL/GenBank/DDBJ databases">
        <authorList>
            <consortium name="Urmite Genomes"/>
        </authorList>
    </citation>
    <scope>NUCLEOTIDE SEQUENCE [LARGE SCALE GENOMIC DNA]</scope>
    <source>
        <strain evidence="4 5">AB57</strain>
    </source>
</reference>
<dbReference type="Proteomes" id="UP000240988">
    <property type="component" value="Unassembled WGS sequence"/>
</dbReference>